<comment type="caution">
    <text evidence="3">The sequence shown here is derived from an EMBL/GenBank/DDBJ whole genome shotgun (WGS) entry which is preliminary data.</text>
</comment>
<gene>
    <name evidence="3" type="ORF">IHE70_20795</name>
</gene>
<evidence type="ECO:0000256" key="1">
    <source>
        <dbReference type="SAM" id="MobiDB-lite"/>
    </source>
</evidence>
<evidence type="ECO:0000313" key="4">
    <source>
        <dbReference type="Proteomes" id="UP000661025"/>
    </source>
</evidence>
<keyword evidence="2" id="KW-0812">Transmembrane</keyword>
<reference evidence="3" key="1">
    <citation type="submission" date="2020-09" db="EMBL/GenBank/DDBJ databases">
        <title>Streptomyces canutascabiei sp. nov., which causes potato common scab and is distributed across the world.</title>
        <authorList>
            <person name="Nguyen H.P."/>
            <person name="Weisberg A.J."/>
            <person name="Chang J.H."/>
            <person name="Clarke C.R."/>
        </authorList>
    </citation>
    <scope>NUCLEOTIDE SEQUENCE</scope>
    <source>
        <strain evidence="3">ID-01-6.2a</strain>
    </source>
</reference>
<name>A0A927L4X8_9ACTN</name>
<feature type="region of interest" description="Disordered" evidence="1">
    <location>
        <begin position="1"/>
        <end position="26"/>
    </location>
</feature>
<feature type="transmembrane region" description="Helical" evidence="2">
    <location>
        <begin position="61"/>
        <end position="80"/>
    </location>
</feature>
<dbReference type="Proteomes" id="UP000661025">
    <property type="component" value="Unassembled WGS sequence"/>
</dbReference>
<evidence type="ECO:0000313" key="3">
    <source>
        <dbReference type="EMBL" id="MBD9725617.1"/>
    </source>
</evidence>
<proteinExistence type="predicted"/>
<keyword evidence="2" id="KW-0472">Membrane</keyword>
<evidence type="ECO:0000256" key="2">
    <source>
        <dbReference type="SAM" id="Phobius"/>
    </source>
</evidence>
<keyword evidence="2" id="KW-1133">Transmembrane helix</keyword>
<organism evidence="3 4">
    <name type="scientific">Streptomyces caniscabiei</name>
    <dbReference type="NCBI Taxonomy" id="2746961"/>
    <lineage>
        <taxon>Bacteria</taxon>
        <taxon>Bacillati</taxon>
        <taxon>Actinomycetota</taxon>
        <taxon>Actinomycetes</taxon>
        <taxon>Kitasatosporales</taxon>
        <taxon>Streptomycetaceae</taxon>
        <taxon>Streptomyces</taxon>
    </lineage>
</organism>
<sequence>MVPLGRSGRGALELSGVGPVEPGEGTRAWEAADGAADADTPPPPGPPRGRYAQVYARHRRAVLAGAAAVVALVGGGYLYATRPASAPTPEPTPREAPYPSQAVVVSYLGPVARSARTPRGRFAFEMELGVRHGPPITVERMTQPYEGLSLRTDPRTPLRIGTKETRKIVITMRVIECGKAPENAGLPFLDVTLRNTRAIEAHSFILGERYAQDLSDALRVACGNDSASLPKG</sequence>
<dbReference type="AlphaFoldDB" id="A0A927L4X8"/>
<dbReference type="EMBL" id="JACYXT010000008">
    <property type="protein sequence ID" value="MBD9725617.1"/>
    <property type="molecule type" value="Genomic_DNA"/>
</dbReference>
<feature type="region of interest" description="Disordered" evidence="1">
    <location>
        <begin position="31"/>
        <end position="50"/>
    </location>
</feature>
<accession>A0A927L4X8</accession>
<protein>
    <submittedName>
        <fullName evidence="3">Tat pathway signal sequence domain protein</fullName>
    </submittedName>
</protein>